<dbReference type="InterPro" id="IPR024167">
    <property type="entry name" value="Cytochrome_c4-like"/>
</dbReference>
<evidence type="ECO:0000256" key="2">
    <source>
        <dbReference type="ARBA" id="ARBA00022448"/>
    </source>
</evidence>
<evidence type="ECO:0000256" key="9">
    <source>
        <dbReference type="SAM" id="SignalP"/>
    </source>
</evidence>
<keyword evidence="6" id="KW-0249">Electron transport</keyword>
<feature type="domain" description="Cytochrome c" evidence="10">
    <location>
        <begin position="152"/>
        <end position="246"/>
    </location>
</feature>
<keyword evidence="12" id="KW-1185">Reference proteome</keyword>
<dbReference type="InterPro" id="IPR050597">
    <property type="entry name" value="Cytochrome_c_Oxidase_Subunit"/>
</dbReference>
<name>A0ABW0SQD4_9GAMM</name>
<dbReference type="Pfam" id="PF00034">
    <property type="entry name" value="Cytochrom_C"/>
    <property type="match status" value="2"/>
</dbReference>
<dbReference type="RefSeq" id="WP_386755925.1">
    <property type="nucleotide sequence ID" value="NZ_JBHSNM010000007.1"/>
</dbReference>
<dbReference type="Gene3D" id="1.10.760.10">
    <property type="entry name" value="Cytochrome c-like domain"/>
    <property type="match status" value="2"/>
</dbReference>
<dbReference type="InterPro" id="IPR036909">
    <property type="entry name" value="Cyt_c-like_dom_sf"/>
</dbReference>
<evidence type="ECO:0000256" key="6">
    <source>
        <dbReference type="ARBA" id="ARBA00022982"/>
    </source>
</evidence>
<gene>
    <name evidence="11" type="ORF">ACFPN1_14760</name>
</gene>
<reference evidence="12" key="1">
    <citation type="journal article" date="2019" name="Int. J. Syst. Evol. Microbiol.">
        <title>The Global Catalogue of Microorganisms (GCM) 10K type strain sequencing project: providing services to taxonomists for standard genome sequencing and annotation.</title>
        <authorList>
            <consortium name="The Broad Institute Genomics Platform"/>
            <consortium name="The Broad Institute Genome Sequencing Center for Infectious Disease"/>
            <person name="Wu L."/>
            <person name="Ma J."/>
        </authorList>
    </citation>
    <scope>NUCLEOTIDE SEQUENCE [LARGE SCALE GENOMIC DNA]</scope>
    <source>
        <strain evidence="12">KACC 11407</strain>
    </source>
</reference>
<evidence type="ECO:0000256" key="7">
    <source>
        <dbReference type="ARBA" id="ARBA00023004"/>
    </source>
</evidence>
<evidence type="ECO:0000256" key="3">
    <source>
        <dbReference type="ARBA" id="ARBA00022617"/>
    </source>
</evidence>
<evidence type="ECO:0000256" key="5">
    <source>
        <dbReference type="ARBA" id="ARBA00022764"/>
    </source>
</evidence>
<evidence type="ECO:0000256" key="1">
    <source>
        <dbReference type="ARBA" id="ARBA00004418"/>
    </source>
</evidence>
<organism evidence="11 12">
    <name type="scientific">Lysobacter yangpyeongensis</name>
    <dbReference type="NCBI Taxonomy" id="346182"/>
    <lineage>
        <taxon>Bacteria</taxon>
        <taxon>Pseudomonadati</taxon>
        <taxon>Pseudomonadota</taxon>
        <taxon>Gammaproteobacteria</taxon>
        <taxon>Lysobacterales</taxon>
        <taxon>Lysobacteraceae</taxon>
        <taxon>Lysobacter</taxon>
    </lineage>
</organism>
<feature type="signal peptide" evidence="9">
    <location>
        <begin position="1"/>
        <end position="27"/>
    </location>
</feature>
<dbReference type="PANTHER" id="PTHR33751:SF9">
    <property type="entry name" value="CYTOCHROME C4"/>
    <property type="match status" value="1"/>
</dbReference>
<keyword evidence="2" id="KW-0813">Transport</keyword>
<dbReference type="PANTHER" id="PTHR33751">
    <property type="entry name" value="CBB3-TYPE CYTOCHROME C OXIDASE SUBUNIT FIXP"/>
    <property type="match status" value="1"/>
</dbReference>
<feature type="chain" id="PRO_5046478461" evidence="9">
    <location>
        <begin position="28"/>
        <end position="262"/>
    </location>
</feature>
<comment type="caution">
    <text evidence="11">The sequence shown here is derived from an EMBL/GenBank/DDBJ whole genome shotgun (WGS) entry which is preliminary data.</text>
</comment>
<dbReference type="EMBL" id="JBHSNM010000007">
    <property type="protein sequence ID" value="MFC5571323.1"/>
    <property type="molecule type" value="Genomic_DNA"/>
</dbReference>
<dbReference type="Proteomes" id="UP001596036">
    <property type="component" value="Unassembled WGS sequence"/>
</dbReference>
<keyword evidence="9" id="KW-0732">Signal</keyword>
<evidence type="ECO:0000313" key="11">
    <source>
        <dbReference type="EMBL" id="MFC5571323.1"/>
    </source>
</evidence>
<protein>
    <submittedName>
        <fullName evidence="11">C-type cytochrome</fullName>
    </submittedName>
</protein>
<evidence type="ECO:0000259" key="10">
    <source>
        <dbReference type="PROSITE" id="PS51007"/>
    </source>
</evidence>
<evidence type="ECO:0000313" key="12">
    <source>
        <dbReference type="Proteomes" id="UP001596036"/>
    </source>
</evidence>
<keyword evidence="7 8" id="KW-0408">Iron</keyword>
<dbReference type="SUPFAM" id="SSF46626">
    <property type="entry name" value="Cytochrome c"/>
    <property type="match status" value="2"/>
</dbReference>
<keyword evidence="5" id="KW-0574">Periplasm</keyword>
<keyword evidence="4 8" id="KW-0479">Metal-binding</keyword>
<feature type="domain" description="Cytochrome c" evidence="10">
    <location>
        <begin position="51"/>
        <end position="132"/>
    </location>
</feature>
<sequence>MRHARVLGLVGLTAVAVGAAAVAFAQATVTPVPDNAAVQTAPLVEKPATWGDAKAGAAKAGTCAACHGLDGNPTDPQYPRLAGMPERYIAHQIALFKSGERNTGMAAVMKPFADQLTAQDARDLGAHFAMQKAASGVADDTVITAGPNKDRKFFEVGQQLFRSGDQARGIPACMACHGPVGAGNPGPAYPAVAGQQAAYVQRRLEEYRAGTTTQKDPHLFNVMATIAGKLTDEEIGSLASYVQGLHPRADEVAAETAQASAR</sequence>
<evidence type="ECO:0000256" key="4">
    <source>
        <dbReference type="ARBA" id="ARBA00022723"/>
    </source>
</evidence>
<evidence type="ECO:0000256" key="8">
    <source>
        <dbReference type="PROSITE-ProRule" id="PRU00433"/>
    </source>
</evidence>
<dbReference type="PIRSF" id="PIRSF000005">
    <property type="entry name" value="Cytochrome_c4"/>
    <property type="match status" value="1"/>
</dbReference>
<dbReference type="PROSITE" id="PS51007">
    <property type="entry name" value="CYTC"/>
    <property type="match status" value="2"/>
</dbReference>
<dbReference type="InterPro" id="IPR009056">
    <property type="entry name" value="Cyt_c-like_dom"/>
</dbReference>
<keyword evidence="3 8" id="KW-0349">Heme</keyword>
<proteinExistence type="predicted"/>
<accession>A0ABW0SQD4</accession>
<comment type="subcellular location">
    <subcellularLocation>
        <location evidence="1">Periplasm</location>
    </subcellularLocation>
</comment>